<name>A0A0G4HI07_9ALVE</name>
<dbReference type="VEuPathDB" id="CryptoDB:Cvel_6894"/>
<dbReference type="SUPFAM" id="SSF57667">
    <property type="entry name" value="beta-beta-alpha zinc fingers"/>
    <property type="match status" value="2"/>
</dbReference>
<dbReference type="SMART" id="SM00355">
    <property type="entry name" value="ZnF_C2H2"/>
    <property type="match status" value="4"/>
</dbReference>
<dbReference type="GO" id="GO:0004674">
    <property type="term" value="F:protein serine/threonine kinase activity"/>
    <property type="evidence" value="ECO:0007669"/>
    <property type="project" value="UniProtKB-KW"/>
</dbReference>
<evidence type="ECO:0000256" key="6">
    <source>
        <dbReference type="PROSITE-ProRule" id="PRU00042"/>
    </source>
</evidence>
<protein>
    <recommendedName>
        <fullName evidence="11">Alpha-type protein kinase domain-containing protein</fullName>
    </recommendedName>
</protein>
<dbReference type="EMBL" id="CDMZ01002724">
    <property type="protein sequence ID" value="CEM43615.1"/>
    <property type="molecule type" value="Genomic_DNA"/>
</dbReference>
<evidence type="ECO:0000256" key="1">
    <source>
        <dbReference type="ARBA" id="ARBA00022527"/>
    </source>
</evidence>
<keyword evidence="6" id="KW-0479">Metal-binding</keyword>
<dbReference type="InterPro" id="IPR036236">
    <property type="entry name" value="Znf_C2H2_sf"/>
</dbReference>
<evidence type="ECO:0000256" key="4">
    <source>
        <dbReference type="ARBA" id="ARBA00022777"/>
    </source>
</evidence>
<dbReference type="PROSITE" id="PS51158">
    <property type="entry name" value="ALPHA_KINASE"/>
    <property type="match status" value="1"/>
</dbReference>
<feature type="domain" description="C2H2-type" evidence="8">
    <location>
        <begin position="67"/>
        <end position="91"/>
    </location>
</feature>
<dbReference type="Pfam" id="PF13912">
    <property type="entry name" value="zf-C2H2_6"/>
    <property type="match status" value="1"/>
</dbReference>
<evidence type="ECO:0000256" key="7">
    <source>
        <dbReference type="SAM" id="MobiDB-lite"/>
    </source>
</evidence>
<feature type="domain" description="C2H2-type" evidence="8">
    <location>
        <begin position="9"/>
        <end position="33"/>
    </location>
</feature>
<organism evidence="10">
    <name type="scientific">Chromera velia CCMP2878</name>
    <dbReference type="NCBI Taxonomy" id="1169474"/>
    <lineage>
        <taxon>Eukaryota</taxon>
        <taxon>Sar</taxon>
        <taxon>Alveolata</taxon>
        <taxon>Colpodellida</taxon>
        <taxon>Chromeraceae</taxon>
        <taxon>Chromera</taxon>
    </lineage>
</organism>
<dbReference type="InterPro" id="IPR004166">
    <property type="entry name" value="a-kinase_dom"/>
</dbReference>
<evidence type="ECO:0000313" key="10">
    <source>
        <dbReference type="EMBL" id="CEM43615.1"/>
    </source>
</evidence>
<dbReference type="Pfam" id="PF02816">
    <property type="entry name" value="Alpha_kinase"/>
    <property type="match status" value="1"/>
</dbReference>
<dbReference type="Pfam" id="PF12874">
    <property type="entry name" value="zf-met"/>
    <property type="match status" value="3"/>
</dbReference>
<evidence type="ECO:0000259" key="9">
    <source>
        <dbReference type="PROSITE" id="PS51158"/>
    </source>
</evidence>
<keyword evidence="4" id="KW-0418">Kinase</keyword>
<dbReference type="GO" id="GO:0005524">
    <property type="term" value="F:ATP binding"/>
    <property type="evidence" value="ECO:0007669"/>
    <property type="project" value="UniProtKB-KW"/>
</dbReference>
<evidence type="ECO:0000256" key="3">
    <source>
        <dbReference type="ARBA" id="ARBA00022741"/>
    </source>
</evidence>
<dbReference type="AlphaFoldDB" id="A0A0G4HI07"/>
<dbReference type="PANTHER" id="PTHR45992:SF11">
    <property type="entry name" value="ALPHA-TYPE PROTEIN KINASE DOMAIN-CONTAINING PROTEIN"/>
    <property type="match status" value="1"/>
</dbReference>
<dbReference type="InterPro" id="IPR013087">
    <property type="entry name" value="Znf_C2H2_type"/>
</dbReference>
<keyword evidence="6" id="KW-0863">Zinc-finger</keyword>
<dbReference type="Gene3D" id="3.20.200.10">
    <property type="entry name" value="MHCK/EF2 kinase"/>
    <property type="match status" value="1"/>
</dbReference>
<proteinExistence type="predicted"/>
<dbReference type="GO" id="GO:0008270">
    <property type="term" value="F:zinc ion binding"/>
    <property type="evidence" value="ECO:0007669"/>
    <property type="project" value="UniProtKB-KW"/>
</dbReference>
<feature type="domain" description="Alpha-type protein kinase" evidence="9">
    <location>
        <begin position="167"/>
        <end position="387"/>
    </location>
</feature>
<dbReference type="SMART" id="SM00811">
    <property type="entry name" value="Alpha_kinase"/>
    <property type="match status" value="1"/>
</dbReference>
<dbReference type="Gene3D" id="3.30.160.60">
    <property type="entry name" value="Classic Zinc Finger"/>
    <property type="match status" value="2"/>
</dbReference>
<keyword evidence="3" id="KW-0547">Nucleotide-binding</keyword>
<dbReference type="PANTHER" id="PTHR45992">
    <property type="entry name" value="EUKARYOTIC ELONGATION FACTOR 2 KINASE-RELATED"/>
    <property type="match status" value="1"/>
</dbReference>
<feature type="region of interest" description="Disordered" evidence="7">
    <location>
        <begin position="394"/>
        <end position="414"/>
    </location>
</feature>
<reference evidence="10" key="1">
    <citation type="submission" date="2014-11" db="EMBL/GenBank/DDBJ databases">
        <authorList>
            <person name="Otto D Thomas"/>
            <person name="Naeem Raeece"/>
        </authorList>
    </citation>
    <scope>NUCLEOTIDE SEQUENCE</scope>
</reference>
<accession>A0A0G4HI07</accession>
<keyword evidence="5" id="KW-0067">ATP-binding</keyword>
<gene>
    <name evidence="10" type="ORF">Cvel_6894</name>
</gene>
<sequence length="453" mass="51061">MWHSYYDVFECEDCDREFRSESALEQHQRAVKHGDYANRCDECLRQFGSGQALDDHQRSRRHGHYARQCEDCQKQFGSMSSLDQHQRAARHGDYELQCADCDRDFQSQTALDQHQQALRHGTYANIPVVEASSRVCAACGLKKCTGEFSKNQLLKGSGISRCYECIAYRDACHEERHGAARENMASSAQLDYQVFAQGAFRYVVKGKYTKGARLGQPCVAKYFKKSVTQQSVSAFFREDVKAVEKTREILEKLNEKGYLKENIRVNKGDVWTDSRLGQVLVEPFIANFQKFNSNSGWARTSSGRADWNAVMQGLSHFSFHVTNGQFLLCDLQGGANAEGAVLTDPVILSQTKSFGLTDLGPKGISTFFARHKCTQFCKQDWMKPRDMRAYFESSEGTSMEMRSSSSSSSLQGSRLVQTNARVGVGTLQNRSRLPALATIGEGYESDSDYSDEW</sequence>
<dbReference type="PROSITE" id="PS50157">
    <property type="entry name" value="ZINC_FINGER_C2H2_2"/>
    <property type="match status" value="4"/>
</dbReference>
<dbReference type="PROSITE" id="PS00028">
    <property type="entry name" value="ZINC_FINGER_C2H2_1"/>
    <property type="match status" value="3"/>
</dbReference>
<feature type="domain" description="C2H2-type" evidence="8">
    <location>
        <begin position="38"/>
        <end position="62"/>
    </location>
</feature>
<evidence type="ECO:0008006" key="11">
    <source>
        <dbReference type="Google" id="ProtNLM"/>
    </source>
</evidence>
<keyword evidence="1" id="KW-0723">Serine/threonine-protein kinase</keyword>
<evidence type="ECO:0000256" key="5">
    <source>
        <dbReference type="ARBA" id="ARBA00022840"/>
    </source>
</evidence>
<evidence type="ECO:0000256" key="2">
    <source>
        <dbReference type="ARBA" id="ARBA00022679"/>
    </source>
</evidence>
<dbReference type="SUPFAM" id="SSF56112">
    <property type="entry name" value="Protein kinase-like (PK-like)"/>
    <property type="match status" value="1"/>
</dbReference>
<dbReference type="InterPro" id="IPR011009">
    <property type="entry name" value="Kinase-like_dom_sf"/>
</dbReference>
<dbReference type="InterPro" id="IPR051852">
    <property type="entry name" value="Alpha-type_PK"/>
</dbReference>
<feature type="domain" description="C2H2-type" evidence="8">
    <location>
        <begin position="96"/>
        <end position="120"/>
    </location>
</feature>
<keyword evidence="2" id="KW-0808">Transferase</keyword>
<keyword evidence="6" id="KW-0862">Zinc</keyword>
<evidence type="ECO:0000259" key="8">
    <source>
        <dbReference type="PROSITE" id="PS50157"/>
    </source>
</evidence>